<proteinExistence type="predicted"/>
<accession>A0A0N5BGQ3</accession>
<sequence length="660" mass="75118">FGANGHIARDCKNPLPGGVVVDEEYQALMNQLNEANVDPSTYVMYAQQGLVTPTAPTTASPGQFPPAGGSLATNYPGYTPNQNQQIAPGFGFVQNNPQNATAATYPQPPIDMSMFYAPPPPPPPSSGSVMMGYGDSTGGLDSIESMKQAALAYAARQTAANDDEVNRSSQYRSQLSESKKKIASPEQLENFFQDIGLNIIETMEYSACFSFIGRSVERKSFISMLEDYLKSHNVDNVMSILLPIIILRDGSEFFKILEMLSRPVRINGNFFNSFLKILISMEVLQTRMLEKIFKFFERSTSKDEMVKIPCNIYVDLLRGTGKIYEEEKVYNTIISNLRYDKFDTVYRNELASFIYKFIEDDALHNELYRELMKWIKRNDLDDCENFRLALLESIENVQPDPVVAQLECFHLIKKINIFGCKSTIKIVDYTAMMLASDNRDCIAPFLLILRQNFRFEKFKEPADFEEIVCKMFRIIMMLVRASRKIGIRIVFNVLKGSKDKKVTPADFGIVNDNTGEELIYIDGEDGNNIDEEDKVKETALKRRFSEFEYLLSILTVNESFYCHFSKGAAAIWQLMAKNIRHHPELFDEDCKFISMLINCDSFRTKYEKAMKYIAVCFDVVEESIVQQMGRYILVGLDAHSCYDEVYSNLMGKKEKDDGAI</sequence>
<organism evidence="2 3">
    <name type="scientific">Strongyloides papillosus</name>
    <name type="common">Intestinal threadworm</name>
    <dbReference type="NCBI Taxonomy" id="174720"/>
    <lineage>
        <taxon>Eukaryota</taxon>
        <taxon>Metazoa</taxon>
        <taxon>Ecdysozoa</taxon>
        <taxon>Nematoda</taxon>
        <taxon>Chromadorea</taxon>
        <taxon>Rhabditida</taxon>
        <taxon>Tylenchina</taxon>
        <taxon>Panagrolaimomorpha</taxon>
        <taxon>Strongyloidoidea</taxon>
        <taxon>Strongyloididae</taxon>
        <taxon>Strongyloides</taxon>
    </lineage>
</organism>
<keyword evidence="2" id="KW-1185">Reference proteome</keyword>
<evidence type="ECO:0000313" key="3">
    <source>
        <dbReference type="WBParaSite" id="SPAL_0000515300.1"/>
    </source>
</evidence>
<dbReference type="AlphaFoldDB" id="A0A0N5BGQ3"/>
<feature type="compositionally biased region" description="Polar residues" evidence="1">
    <location>
        <begin position="167"/>
        <end position="176"/>
    </location>
</feature>
<dbReference type="Proteomes" id="UP000046392">
    <property type="component" value="Unplaced"/>
</dbReference>
<evidence type="ECO:0000256" key="1">
    <source>
        <dbReference type="SAM" id="MobiDB-lite"/>
    </source>
</evidence>
<feature type="region of interest" description="Disordered" evidence="1">
    <location>
        <begin position="158"/>
        <end position="179"/>
    </location>
</feature>
<name>A0A0N5BGQ3_STREA</name>
<protein>
    <submittedName>
        <fullName evidence="3">CCHC-type domain-containing protein</fullName>
    </submittedName>
</protein>
<dbReference type="WBParaSite" id="SPAL_0000515300.1">
    <property type="protein sequence ID" value="SPAL_0000515300.1"/>
    <property type="gene ID" value="SPAL_0000515300"/>
</dbReference>
<reference evidence="3" key="1">
    <citation type="submission" date="2017-02" db="UniProtKB">
        <authorList>
            <consortium name="WormBaseParasite"/>
        </authorList>
    </citation>
    <scope>IDENTIFICATION</scope>
</reference>
<evidence type="ECO:0000313" key="2">
    <source>
        <dbReference type="Proteomes" id="UP000046392"/>
    </source>
</evidence>